<dbReference type="InterPro" id="IPR006639">
    <property type="entry name" value="Preselin/SPP"/>
</dbReference>
<organism evidence="12 13">
    <name type="scientific">Malus domestica</name>
    <name type="common">Apple</name>
    <name type="synonym">Pyrus malus</name>
    <dbReference type="NCBI Taxonomy" id="3750"/>
    <lineage>
        <taxon>Eukaryota</taxon>
        <taxon>Viridiplantae</taxon>
        <taxon>Streptophyta</taxon>
        <taxon>Embryophyta</taxon>
        <taxon>Tracheophyta</taxon>
        <taxon>Spermatophyta</taxon>
        <taxon>Magnoliopsida</taxon>
        <taxon>eudicotyledons</taxon>
        <taxon>Gunneridae</taxon>
        <taxon>Pentapetalae</taxon>
        <taxon>rosids</taxon>
        <taxon>fabids</taxon>
        <taxon>Rosales</taxon>
        <taxon>Rosaceae</taxon>
        <taxon>Amygdaloideae</taxon>
        <taxon>Maleae</taxon>
        <taxon>Malus</taxon>
    </lineage>
</organism>
<dbReference type="PANTHER" id="PTHR10202">
    <property type="entry name" value="PRESENILIN"/>
    <property type="match status" value="1"/>
</dbReference>
<dbReference type="EC" id="3.4.23.-" evidence="10"/>
<keyword evidence="10" id="KW-0378">Hydrolase</keyword>
<accession>A0A498JMZ7</accession>
<dbReference type="GO" id="GO:0006509">
    <property type="term" value="P:membrane protein ectodomain proteolysis"/>
    <property type="evidence" value="ECO:0007669"/>
    <property type="project" value="TreeGrafter"/>
</dbReference>
<dbReference type="FunFam" id="1.10.472.100:FF:000002">
    <property type="entry name" value="Presenilin"/>
    <property type="match status" value="1"/>
</dbReference>
<evidence type="ECO:0000256" key="4">
    <source>
        <dbReference type="ARBA" id="ARBA00022976"/>
    </source>
</evidence>
<name>A0A498JMZ7_MALDO</name>
<dbReference type="Pfam" id="PF01080">
    <property type="entry name" value="Presenilin"/>
    <property type="match status" value="1"/>
</dbReference>
<feature type="transmembrane region" description="Helical" evidence="10">
    <location>
        <begin position="109"/>
        <end position="130"/>
    </location>
</feature>
<feature type="transmembrane region" description="Helical" evidence="10">
    <location>
        <begin position="136"/>
        <end position="155"/>
    </location>
</feature>
<comment type="subcellular location">
    <subcellularLocation>
        <location evidence="10">Endoplasmic reticulum membrane</location>
        <topology evidence="10">Multi-pass membrane protein</topology>
    </subcellularLocation>
    <subcellularLocation>
        <location evidence="10">Golgi apparatus membrane</location>
        <topology evidence="10">Multi-pass membrane protein</topology>
    </subcellularLocation>
</comment>
<dbReference type="GO" id="GO:0016485">
    <property type="term" value="P:protein processing"/>
    <property type="evidence" value="ECO:0007669"/>
    <property type="project" value="InterPro"/>
</dbReference>
<feature type="compositionally biased region" description="Basic and acidic residues" evidence="11">
    <location>
        <begin position="243"/>
        <end position="254"/>
    </location>
</feature>
<feature type="transmembrane region" description="Helical" evidence="10">
    <location>
        <begin position="374"/>
        <end position="393"/>
    </location>
</feature>
<reference evidence="12 13" key="1">
    <citation type="submission" date="2018-10" db="EMBL/GenBank/DDBJ databases">
        <title>A high-quality apple genome assembly.</title>
        <authorList>
            <person name="Hu J."/>
        </authorList>
    </citation>
    <scope>NUCLEOTIDE SEQUENCE [LARGE SCALE GENOMIC DNA]</scope>
    <source>
        <strain evidence="13">cv. HFTH1</strain>
        <tissue evidence="12">Young leaf</tissue>
    </source>
</reference>
<feature type="transmembrane region" description="Helical" evidence="10">
    <location>
        <begin position="160"/>
        <end position="179"/>
    </location>
</feature>
<feature type="region of interest" description="Disordered" evidence="11">
    <location>
        <begin position="237"/>
        <end position="274"/>
    </location>
</feature>
<feature type="region of interest" description="Disordered" evidence="11">
    <location>
        <begin position="781"/>
        <end position="815"/>
    </location>
</feature>
<feature type="compositionally biased region" description="Low complexity" evidence="11">
    <location>
        <begin position="511"/>
        <end position="524"/>
    </location>
</feature>
<feature type="compositionally biased region" description="Basic and acidic residues" evidence="11">
    <location>
        <begin position="803"/>
        <end position="815"/>
    </location>
</feature>
<comment type="domain">
    <text evidence="10">The PAL motif is required for normal active site conformation.</text>
</comment>
<evidence type="ECO:0000313" key="12">
    <source>
        <dbReference type="EMBL" id="RXH96445.1"/>
    </source>
</evidence>
<dbReference type="GO" id="GO:0070765">
    <property type="term" value="C:gamma-secretase complex"/>
    <property type="evidence" value="ECO:0007669"/>
    <property type="project" value="TreeGrafter"/>
</dbReference>
<dbReference type="PANTHER" id="PTHR10202:SF13">
    <property type="entry name" value="PRESENILIN HOMOLOG"/>
    <property type="match status" value="1"/>
</dbReference>
<keyword evidence="3 10" id="KW-0256">Endoplasmic reticulum</keyword>
<evidence type="ECO:0000256" key="2">
    <source>
        <dbReference type="ARBA" id="ARBA00022692"/>
    </source>
</evidence>
<evidence type="ECO:0000256" key="7">
    <source>
        <dbReference type="ARBA" id="ARBA00023136"/>
    </source>
</evidence>
<evidence type="ECO:0000256" key="11">
    <source>
        <dbReference type="SAM" id="MobiDB-lite"/>
    </source>
</evidence>
<dbReference type="InterPro" id="IPR042524">
    <property type="entry name" value="Presenilin_C"/>
</dbReference>
<proteinExistence type="inferred from homology"/>
<dbReference type="AlphaFoldDB" id="A0A498JMZ7"/>
<dbReference type="EMBL" id="RDQH01000332">
    <property type="protein sequence ID" value="RXH96445.1"/>
    <property type="molecule type" value="Genomic_DNA"/>
</dbReference>
<keyword evidence="10" id="KW-0645">Protease</keyword>
<dbReference type="InterPro" id="IPR001108">
    <property type="entry name" value="Peptidase_A22A"/>
</dbReference>
<dbReference type="Proteomes" id="UP000290289">
    <property type="component" value="Chromosome 6"/>
</dbReference>
<comment type="function">
    <text evidence="8 10">Probable subunit of the gamma-secretase complex, an endoprotease complex that catalyzes the intramembrane cleavage of integral membrane proteins such as Notch receptors.</text>
</comment>
<feature type="transmembrane region" description="Helical" evidence="10">
    <location>
        <begin position="73"/>
        <end position="97"/>
    </location>
</feature>
<feature type="transmembrane region" description="Helical" evidence="10">
    <location>
        <begin position="405"/>
        <end position="432"/>
    </location>
</feature>
<feature type="region of interest" description="Disordered" evidence="11">
    <location>
        <begin position="875"/>
        <end position="923"/>
    </location>
</feature>
<dbReference type="GO" id="GO:0007219">
    <property type="term" value="P:Notch signaling pathway"/>
    <property type="evidence" value="ECO:0007669"/>
    <property type="project" value="UniProtKB-KW"/>
</dbReference>
<keyword evidence="5 10" id="KW-1133">Transmembrane helix</keyword>
<feature type="compositionally biased region" description="Basic and acidic residues" evidence="11">
    <location>
        <begin position="571"/>
        <end position="583"/>
    </location>
</feature>
<keyword evidence="2 10" id="KW-0812">Transmembrane</keyword>
<evidence type="ECO:0000256" key="5">
    <source>
        <dbReference type="ARBA" id="ARBA00022989"/>
    </source>
</evidence>
<feature type="compositionally biased region" description="Low complexity" evidence="11">
    <location>
        <begin position="535"/>
        <end position="544"/>
    </location>
</feature>
<evidence type="ECO:0000256" key="10">
    <source>
        <dbReference type="RuleBase" id="RU361148"/>
    </source>
</evidence>
<feature type="transmembrane region" description="Helical" evidence="10">
    <location>
        <begin position="185"/>
        <end position="206"/>
    </location>
</feature>
<dbReference type="PRINTS" id="PR01072">
    <property type="entry name" value="PRESENILIN"/>
</dbReference>
<dbReference type="STRING" id="3750.A0A498JMZ7"/>
<protein>
    <recommendedName>
        <fullName evidence="10">Presenilin</fullName>
        <ecNumber evidence="10">3.4.23.-</ecNumber>
    </recommendedName>
</protein>
<dbReference type="Gene3D" id="1.10.472.100">
    <property type="entry name" value="Presenilin"/>
    <property type="match status" value="1"/>
</dbReference>
<sequence>MAQNPRPPTILKSLGEELIRIITPVSVCMLLVVLLVTVLNDDASSSSETVNSIATIAYDETASDSSWDKFVGALLNALVFVAVVTVVTFVLVLLFYLRCTRFLKIYMGFSSFVVLGFMGGEVALFLIQDFNVPVDSITFVLVLFNFAVVGVLAVFMSKMAIFVTQGYLVVIGMLVAYWFTLLPEWTTWVLLVAMALYDLAAVLLPVGPLRLLVELAISRDEEIPALVYEARPVTAHDSQGNVGERRVWRDRRNENSSNGNENPGSTSNVNVDHASGLNSSSNLGEFGNVNNDSSLVRAEEGRIPDRGQELSAPLLERVANVPPRRQEDVVASESLLLEGIGLGSSGSIKLGLGDFIFYSVLVGRAAMYDFMTVYACYLAIIGGLGVTLILLALYQKALPALPVSIILGVLIYVLTRLLLEVFVVQCSLNLIIRLTGSCRMYMKHRSILCDTDDFSLQPVGIDAKLSLLIFRPVRNHRRFFEGWKKSDGFGLQEAEPRQFLVMGSADEGNRLSPPSSSPSTSLPTFLDTPHEESTTEAAPKTTTTLQQPDQDNNVVETLDPGFNQTTLQGVEHGDGTRDSDTKKSPAATTHCGIDIAGKGSSGSGGLDPSNQLNELRTDPITALGEANTSTVGENLSYSQVSDCSEAFELGANAATDEDFAAYAGTEPAQDVQPSDGLEGSHSQPAVDASGSATQSPPTQVMERPGDPTSSPYRIPDYVFARNKSTSPMEWSPASNESLFSIQMGNMSFTRDEFNWLCKSGELGLPGEVSYLPSGPCSIDFTSNQPPAKQTAQSAENASNNKGNVKEEPSLRATEAKAVETMREVIRENAESHEKEKAPTAGEGGKYHSACLSHVSDGSTKSFAFPILAGDGDINVSLRGEGAKHKHQPGSKPTSQRQSQPQTREETPEASSQASKPTPIEPKCRWGLSCFSCCPSCCT</sequence>
<keyword evidence="7 10" id="KW-0472">Membrane</keyword>
<feature type="compositionally biased region" description="Polar residues" evidence="11">
    <location>
        <begin position="890"/>
        <end position="901"/>
    </location>
</feature>
<comment type="similarity">
    <text evidence="1 10">Belongs to the peptidase A22A family.</text>
</comment>
<comment type="caution">
    <text evidence="12">The sequence shown here is derived from an EMBL/GenBank/DDBJ whole genome shotgun (WGS) entry which is preliminary data.</text>
</comment>
<evidence type="ECO:0000256" key="8">
    <source>
        <dbReference type="ARBA" id="ARBA00059584"/>
    </source>
</evidence>
<keyword evidence="13" id="KW-1185">Reference proteome</keyword>
<feature type="transmembrane region" description="Helical" evidence="10">
    <location>
        <begin position="21"/>
        <end position="39"/>
    </location>
</feature>
<evidence type="ECO:0000313" key="13">
    <source>
        <dbReference type="Proteomes" id="UP000290289"/>
    </source>
</evidence>
<feature type="region of interest" description="Disordered" evidence="11">
    <location>
        <begin position="666"/>
        <end position="712"/>
    </location>
</feature>
<feature type="compositionally biased region" description="Low complexity" evidence="11">
    <location>
        <begin position="255"/>
        <end position="268"/>
    </location>
</feature>
<feature type="compositionally biased region" description="Polar residues" evidence="11">
    <location>
        <begin position="545"/>
        <end position="555"/>
    </location>
</feature>
<dbReference type="GO" id="GO:0005798">
    <property type="term" value="C:Golgi-associated vesicle"/>
    <property type="evidence" value="ECO:0007669"/>
    <property type="project" value="UniProtKB-ARBA"/>
</dbReference>
<evidence type="ECO:0000256" key="6">
    <source>
        <dbReference type="ARBA" id="ARBA00023034"/>
    </source>
</evidence>
<comment type="subunit">
    <text evidence="9">Homodimer. Probable component of the gamma-secretase complex, a complex composed of a presenilin homodimer, nicastrin, APH1 and PEN2.</text>
</comment>
<keyword evidence="4 10" id="KW-0914">Notch signaling pathway</keyword>
<evidence type="ECO:0000256" key="3">
    <source>
        <dbReference type="ARBA" id="ARBA00022824"/>
    </source>
</evidence>
<dbReference type="GO" id="GO:0042500">
    <property type="term" value="F:aspartic endopeptidase activity, intramembrane cleaving"/>
    <property type="evidence" value="ECO:0007669"/>
    <property type="project" value="InterPro"/>
</dbReference>
<dbReference type="SMART" id="SM00730">
    <property type="entry name" value="PSN"/>
    <property type="match status" value="1"/>
</dbReference>
<evidence type="ECO:0000256" key="9">
    <source>
        <dbReference type="ARBA" id="ARBA00062638"/>
    </source>
</evidence>
<feature type="compositionally biased region" description="Polar residues" evidence="11">
    <location>
        <begin position="781"/>
        <end position="802"/>
    </location>
</feature>
<keyword evidence="6 10" id="KW-0333">Golgi apparatus</keyword>
<dbReference type="GO" id="GO:0000139">
    <property type="term" value="C:Golgi membrane"/>
    <property type="evidence" value="ECO:0007669"/>
    <property type="project" value="UniProtKB-SubCell"/>
</dbReference>
<gene>
    <name evidence="12" type="ORF">DVH24_008949</name>
</gene>
<dbReference type="GO" id="GO:0005789">
    <property type="term" value="C:endoplasmic reticulum membrane"/>
    <property type="evidence" value="ECO:0007669"/>
    <property type="project" value="UniProtKB-SubCell"/>
</dbReference>
<feature type="region of interest" description="Disordered" evidence="11">
    <location>
        <begin position="505"/>
        <end position="613"/>
    </location>
</feature>
<evidence type="ECO:0000256" key="1">
    <source>
        <dbReference type="ARBA" id="ARBA00008604"/>
    </source>
</evidence>